<dbReference type="InterPro" id="IPR027385">
    <property type="entry name" value="Beta-barrel_OMP"/>
</dbReference>
<dbReference type="AlphaFoldDB" id="A0A2S0NC18"/>
<dbReference type="KEGG" id="phr:C6569_11885"/>
<feature type="domain" description="Outer membrane protein beta-barrel" evidence="7">
    <location>
        <begin position="38"/>
        <end position="241"/>
    </location>
</feature>
<dbReference type="Gene3D" id="2.40.160.20">
    <property type="match status" value="1"/>
</dbReference>
<accession>A0A2S0NC18</accession>
<organism evidence="8 9">
    <name type="scientific">Phreatobacter cathodiphilus</name>
    <dbReference type="NCBI Taxonomy" id="1868589"/>
    <lineage>
        <taxon>Bacteria</taxon>
        <taxon>Pseudomonadati</taxon>
        <taxon>Pseudomonadota</taxon>
        <taxon>Alphaproteobacteria</taxon>
        <taxon>Hyphomicrobiales</taxon>
        <taxon>Phreatobacteraceae</taxon>
        <taxon>Phreatobacter</taxon>
    </lineage>
</organism>
<name>A0A2S0NC18_9HYPH</name>
<dbReference type="GO" id="GO:0009279">
    <property type="term" value="C:cell outer membrane"/>
    <property type="evidence" value="ECO:0007669"/>
    <property type="project" value="UniProtKB-SubCell"/>
</dbReference>
<evidence type="ECO:0000256" key="4">
    <source>
        <dbReference type="ARBA" id="ARBA00023237"/>
    </source>
</evidence>
<dbReference type="OrthoDB" id="9815357at2"/>
<dbReference type="InterPro" id="IPR011250">
    <property type="entry name" value="OMP/PagP_B-barrel"/>
</dbReference>
<keyword evidence="9" id="KW-1185">Reference proteome</keyword>
<dbReference type="Pfam" id="PF13505">
    <property type="entry name" value="OMP_b-brl"/>
    <property type="match status" value="1"/>
</dbReference>
<dbReference type="Proteomes" id="UP000237889">
    <property type="component" value="Chromosome"/>
</dbReference>
<evidence type="ECO:0000256" key="2">
    <source>
        <dbReference type="ARBA" id="ARBA00022729"/>
    </source>
</evidence>
<evidence type="ECO:0000256" key="1">
    <source>
        <dbReference type="ARBA" id="ARBA00004442"/>
    </source>
</evidence>
<comment type="similarity">
    <text evidence="5">Belongs to the Omp25/RopB family.</text>
</comment>
<keyword evidence="2 6" id="KW-0732">Signal</keyword>
<dbReference type="InterPro" id="IPR051692">
    <property type="entry name" value="OMP-like"/>
</dbReference>
<evidence type="ECO:0000256" key="5">
    <source>
        <dbReference type="ARBA" id="ARBA00038306"/>
    </source>
</evidence>
<feature type="signal peptide" evidence="6">
    <location>
        <begin position="1"/>
        <end position="36"/>
    </location>
</feature>
<gene>
    <name evidence="8" type="ORF">C6569_11885</name>
</gene>
<evidence type="ECO:0000259" key="7">
    <source>
        <dbReference type="Pfam" id="PF13505"/>
    </source>
</evidence>
<keyword evidence="4" id="KW-0998">Cell outer membrane</keyword>
<dbReference type="PANTHER" id="PTHR34001:SF3">
    <property type="entry name" value="BLL7405 PROTEIN"/>
    <property type="match status" value="1"/>
</dbReference>
<evidence type="ECO:0000313" key="8">
    <source>
        <dbReference type="EMBL" id="AVO45709.1"/>
    </source>
</evidence>
<dbReference type="PANTHER" id="PTHR34001">
    <property type="entry name" value="BLL7405 PROTEIN"/>
    <property type="match status" value="1"/>
</dbReference>
<reference evidence="8 9" key="1">
    <citation type="submission" date="2018-03" db="EMBL/GenBank/DDBJ databases">
        <title>Genome sequencing of Phreatobacter sp.</title>
        <authorList>
            <person name="Kim S.-J."/>
            <person name="Heo J."/>
            <person name="Kwon S.-W."/>
        </authorList>
    </citation>
    <scope>NUCLEOTIDE SEQUENCE [LARGE SCALE GENOMIC DNA]</scope>
    <source>
        <strain evidence="8 9">S-12</strain>
    </source>
</reference>
<dbReference type="EMBL" id="CP027668">
    <property type="protein sequence ID" value="AVO45709.1"/>
    <property type="molecule type" value="Genomic_DNA"/>
</dbReference>
<proteinExistence type="inferred from homology"/>
<dbReference type="SUPFAM" id="SSF56925">
    <property type="entry name" value="OMPA-like"/>
    <property type="match status" value="1"/>
</dbReference>
<evidence type="ECO:0000256" key="6">
    <source>
        <dbReference type="SAM" id="SignalP"/>
    </source>
</evidence>
<sequence length="252" mass="26747">MAVGRPRPKMTQGTVPMKKFLLASAAIAALATGAQAADLGAPRAPVAAAVYAPSFSWTGFYLGAHVGFGWGQARYTDFTGTFANGSTTANGVFGGIQGGYNWQMNQFVFGLEADVAASGMRRTYDLGGGDTYRASIPFLSSVRARAGFAADRALFYVTGGLGIATFQDRVFDASVPATFSASSTRAGYTLGAGVEYAFTPNWTAKVEYMYYGFGDRRNVITANDRVRTDIHTVKLGINYLFSTGPSAVVARY</sequence>
<comment type="subcellular location">
    <subcellularLocation>
        <location evidence="1">Cell outer membrane</location>
    </subcellularLocation>
</comment>
<evidence type="ECO:0000256" key="3">
    <source>
        <dbReference type="ARBA" id="ARBA00023136"/>
    </source>
</evidence>
<feature type="chain" id="PRO_5015751232" evidence="6">
    <location>
        <begin position="37"/>
        <end position="252"/>
    </location>
</feature>
<keyword evidence="3" id="KW-0472">Membrane</keyword>
<evidence type="ECO:0000313" key="9">
    <source>
        <dbReference type="Proteomes" id="UP000237889"/>
    </source>
</evidence>
<protein>
    <submittedName>
        <fullName evidence="8">Porin family protein</fullName>
    </submittedName>
</protein>